<dbReference type="GO" id="GO:0008374">
    <property type="term" value="F:O-acyltransferase activity"/>
    <property type="evidence" value="ECO:0007669"/>
    <property type="project" value="InterPro"/>
</dbReference>
<dbReference type="Pfam" id="PF13716">
    <property type="entry name" value="CRAL_TRIO_2"/>
    <property type="match status" value="1"/>
</dbReference>
<dbReference type="Pfam" id="PF01661">
    <property type="entry name" value="Macro"/>
    <property type="match status" value="1"/>
</dbReference>
<feature type="region of interest" description="Disordered" evidence="5">
    <location>
        <begin position="134"/>
        <end position="184"/>
    </location>
</feature>
<evidence type="ECO:0000256" key="6">
    <source>
        <dbReference type="SAM" id="Phobius"/>
    </source>
</evidence>
<evidence type="ECO:0000256" key="2">
    <source>
        <dbReference type="ARBA" id="ARBA00008355"/>
    </source>
</evidence>
<protein>
    <submittedName>
        <fullName evidence="9">Protein GDAP2 like protein</fullName>
    </submittedName>
</protein>
<feature type="compositionally biased region" description="Polar residues" evidence="5">
    <location>
        <begin position="134"/>
        <end position="159"/>
    </location>
</feature>
<dbReference type="Proteomes" id="UP000078540">
    <property type="component" value="Unassembled WGS sequence"/>
</dbReference>
<keyword evidence="3" id="KW-0808">Transferase</keyword>
<keyword evidence="6" id="KW-0812">Transmembrane</keyword>
<reference evidence="9 10" key="1">
    <citation type="submission" date="2015-09" db="EMBL/GenBank/DDBJ databases">
        <title>Atta colombica WGS genome.</title>
        <authorList>
            <person name="Nygaard S."/>
            <person name="Hu H."/>
            <person name="Boomsma J."/>
            <person name="Zhang G."/>
        </authorList>
    </citation>
    <scope>NUCLEOTIDE SEQUENCE [LARGE SCALE GENOMIC DNA]</scope>
    <source>
        <strain evidence="9">Treedump-2</strain>
        <tissue evidence="9">Whole body</tissue>
    </source>
</reference>
<dbReference type="SMART" id="SM00506">
    <property type="entry name" value="A1pp"/>
    <property type="match status" value="1"/>
</dbReference>
<evidence type="ECO:0000313" key="10">
    <source>
        <dbReference type="Proteomes" id="UP000078540"/>
    </source>
</evidence>
<feature type="domain" description="CRAL-TRIO" evidence="7">
    <location>
        <begin position="749"/>
        <end position="898"/>
    </location>
</feature>
<evidence type="ECO:0000256" key="5">
    <source>
        <dbReference type="SAM" id="MobiDB-lite"/>
    </source>
</evidence>
<dbReference type="Gene3D" id="3.40.525.10">
    <property type="entry name" value="CRAL-TRIO lipid binding domain"/>
    <property type="match status" value="1"/>
</dbReference>
<evidence type="ECO:0000313" key="9">
    <source>
        <dbReference type="EMBL" id="KYM78215.1"/>
    </source>
</evidence>
<comment type="similarity">
    <text evidence="1">Belongs to the diacylglycerol acyltransferase family.</text>
</comment>
<feature type="transmembrane region" description="Helical" evidence="6">
    <location>
        <begin position="994"/>
        <end position="1013"/>
    </location>
</feature>
<proteinExistence type="inferred from homology"/>
<dbReference type="Gene3D" id="3.40.220.10">
    <property type="entry name" value="Leucine Aminopeptidase, subunit E, domain 1"/>
    <property type="match status" value="1"/>
</dbReference>
<dbReference type="CDD" id="cd02905">
    <property type="entry name" value="Macro_GDAP2-like"/>
    <property type="match status" value="1"/>
</dbReference>
<dbReference type="EMBL" id="KQ976681">
    <property type="protein sequence ID" value="KYM78215.1"/>
    <property type="molecule type" value="Genomic_DNA"/>
</dbReference>
<dbReference type="SUPFAM" id="SSF52949">
    <property type="entry name" value="Macro domain-like"/>
    <property type="match status" value="1"/>
</dbReference>
<keyword evidence="6" id="KW-0472">Membrane</keyword>
<dbReference type="SMART" id="SM00516">
    <property type="entry name" value="SEC14"/>
    <property type="match status" value="1"/>
</dbReference>
<organism evidence="9 10">
    <name type="scientific">Atta colombica</name>
    <dbReference type="NCBI Taxonomy" id="520822"/>
    <lineage>
        <taxon>Eukaryota</taxon>
        <taxon>Metazoa</taxon>
        <taxon>Ecdysozoa</taxon>
        <taxon>Arthropoda</taxon>
        <taxon>Hexapoda</taxon>
        <taxon>Insecta</taxon>
        <taxon>Pterygota</taxon>
        <taxon>Neoptera</taxon>
        <taxon>Endopterygota</taxon>
        <taxon>Hymenoptera</taxon>
        <taxon>Apocrita</taxon>
        <taxon>Aculeata</taxon>
        <taxon>Formicoidea</taxon>
        <taxon>Formicidae</taxon>
        <taxon>Myrmicinae</taxon>
        <taxon>Atta</taxon>
    </lineage>
</organism>
<feature type="domain" description="Macro" evidence="8">
    <location>
        <begin position="461"/>
        <end position="641"/>
    </location>
</feature>
<feature type="compositionally biased region" description="Polar residues" evidence="5">
    <location>
        <begin position="169"/>
        <end position="184"/>
    </location>
</feature>
<evidence type="ECO:0000259" key="7">
    <source>
        <dbReference type="PROSITE" id="PS50191"/>
    </source>
</evidence>
<evidence type="ECO:0000256" key="1">
    <source>
        <dbReference type="ARBA" id="ARBA00005420"/>
    </source>
</evidence>
<feature type="region of interest" description="Disordered" evidence="5">
    <location>
        <begin position="198"/>
        <end position="219"/>
    </location>
</feature>
<dbReference type="PANTHER" id="PTHR11106:SF72">
    <property type="entry name" value="GANGLIOSIDE-INDUCED DIFFERENTIATION-ASSOCIATED PROTEIN 2"/>
    <property type="match status" value="1"/>
</dbReference>
<dbReference type="CDD" id="cd00170">
    <property type="entry name" value="SEC14"/>
    <property type="match status" value="1"/>
</dbReference>
<dbReference type="InterPro" id="IPR007130">
    <property type="entry name" value="DAGAT"/>
</dbReference>
<evidence type="ECO:0000259" key="8">
    <source>
        <dbReference type="PROSITE" id="PS51154"/>
    </source>
</evidence>
<dbReference type="PROSITE" id="PS50191">
    <property type="entry name" value="CRAL_TRIO"/>
    <property type="match status" value="1"/>
</dbReference>
<name>A0A195B1Q6_9HYME</name>
<dbReference type="InterPro" id="IPR035793">
    <property type="entry name" value="Macro_GDAP2"/>
</dbReference>
<dbReference type="PROSITE" id="PS51154">
    <property type="entry name" value="MACRO"/>
    <property type="match status" value="1"/>
</dbReference>
<accession>A0A195B1Q6</accession>
<sequence length="1090" mass="125423">MFNLSETAKISYEPFTTAGIIFRETDRPNLYSQYPKDFSFDPTKVEICTITRLQPELHPNQEVILDEVSKGEMVENKLVIPEMMQYLNQVITLKNQVSYRGSNSMYYQRQMHPTCNYNQQNCYSSQQVIQQTSPNYQNPVTSPSSHYNSAHVSDQSLTSPAAGALAPQHAQNMPQNSAQLSRNCPQNHAHAYYSQQSASIPNPSNIAHPSAQCSQPSGQCRPIVTSNGQIPNVHSAPSSVTNQCSPMSHNCQINMNPPAQYNCNCARIYGNQFYHDQHGGSLPKIQFRDISQSQQGSPIKLPQDMRQKFYRRRPTRRASVSQRSRTNATVRSSVVVAGFYSAPRSRVLQHERAELTFLREARRESGSALLSLSFSLSLSLSLSLFSFFLFLSLFFHTLSLPRSFYFTFLSHSRNWMRLMEPLGIAQDIVEPTVLKRWADYPNQHRYTDYSDSVRETAHHAISPFPYQPSLNNKLALWTGDISILQVDAVINPTNETMDDNSTTCQKIFSRAGSALKIEIFNEIKECRTGEVRVTQGHGLPARFIIHTVGPVYNVKYQTAAQNTLHCCYRNVLQKAREMGLRTIALPVINSIRRNYPPDAGAHIALRTVRRFLEQYDSLTCVIFVLEPCDLGIYEILLPLYFPRNLAEQDNACWQLPNDIGGMDGEPLLPDRQIRIIDNPQHALHGDDTVELSSQLETSVNIGEHAFAQMQGDLDRQRLLGERPADPLADIMLKQMQHKERYERLLRRAKTEDLTEVSGIGCLYQSGVDRQGRPVVVFVGKWFPASKINLDKALLYLIQLLDPIVKGDYVIAYFHTLTASSNYPSLHWLREVYNVLPYKYKKNLKHFYIIHPTFWTKMMTWWFTTFMAPAIKQKVHNLPGVEYLYEVMPPDQLEIPAYITEYDMTSFTTDVLKYKEIFLGLKIHLVLLDQHLKTPFSIKYLLSTLPKSPYTGKAAILIVSGALKAMESLPDVYRIIIKRRKDFVKLALERVSGYIFFYYVYIYNIKLLTLNYLMKLSKIKEPIFEEINKYYDKFIKHLVKFFNTQKHNYIKNAENITLEFSYNIFNHNLLIIFNMRLYTNMESFPFDDILI</sequence>
<gene>
    <name evidence="9" type="ORF">ALC53_11410</name>
</gene>
<keyword evidence="6" id="KW-1133">Transmembrane helix</keyword>
<keyword evidence="10" id="KW-1185">Reference proteome</keyword>
<dbReference type="InterPro" id="IPR001251">
    <property type="entry name" value="CRAL-TRIO_dom"/>
</dbReference>
<evidence type="ECO:0000256" key="4">
    <source>
        <dbReference type="ARBA" id="ARBA00023315"/>
    </source>
</evidence>
<dbReference type="InterPro" id="IPR002589">
    <property type="entry name" value="Macro_dom"/>
</dbReference>
<dbReference type="InterPro" id="IPR036865">
    <property type="entry name" value="CRAL-TRIO_dom_sf"/>
</dbReference>
<evidence type="ECO:0000256" key="3">
    <source>
        <dbReference type="ARBA" id="ARBA00022679"/>
    </source>
</evidence>
<dbReference type="PANTHER" id="PTHR11106">
    <property type="entry name" value="GANGLIOSIDE INDUCED DIFFERENTIATION ASSOCIATED PROTEIN 2-RELATED"/>
    <property type="match status" value="1"/>
</dbReference>
<comment type="similarity">
    <text evidence="2">Belongs to the GDAP2 family.</text>
</comment>
<keyword evidence="4" id="KW-0012">Acyltransferase</keyword>
<dbReference type="AlphaFoldDB" id="A0A195B1Q6"/>
<dbReference type="InterPro" id="IPR043472">
    <property type="entry name" value="Macro_dom-like"/>
</dbReference>
<dbReference type="STRING" id="520822.A0A195B1Q6"/>
<dbReference type="SUPFAM" id="SSF52087">
    <property type="entry name" value="CRAL/TRIO domain"/>
    <property type="match status" value="1"/>
</dbReference>
<dbReference type="Pfam" id="PF03982">
    <property type="entry name" value="DAGAT"/>
    <property type="match status" value="1"/>
</dbReference>